<dbReference type="PANTHER" id="PTHR14845">
    <property type="entry name" value="COILED-COIL DOMAIN-CONTAINING 166"/>
    <property type="match status" value="1"/>
</dbReference>
<sequence length="277" mass="33051">MGTLNKQIKQAQIQQKLLQDDNEQLYTEKLLVQAENKLYLEYLNNKTEYYRKVDEKLWNTYLQKCGKIQQRREAAASRYEQQTSRLKTELLEKEKIQSHLKQQLQDMRDISMLKEMQELEIQTLQEKERNVQAEIVAEKREVQVQLAEEFFFFGKQLSELDLRQLGKRKSKHKSKTQALELAAKESFFEFSSGLIRENQQLQKKLLQLIRQSLMLEASQSHLKSWKQQLQQEQWYLEYLTRGRQQLQGRHNWCLKEQDAPQTATSPPLGTKTRIDSQ</sequence>
<dbReference type="EMBL" id="AAQR03049406">
    <property type="status" value="NOT_ANNOTATED_CDS"/>
    <property type="molecule type" value="Genomic_DNA"/>
</dbReference>
<reference evidence="5" key="2">
    <citation type="submission" date="2025-08" db="UniProtKB">
        <authorList>
            <consortium name="Ensembl"/>
        </authorList>
    </citation>
    <scope>IDENTIFICATION</scope>
</reference>
<dbReference type="HOGENOM" id="CLU_047789_0_0_1"/>
<accession>H0XAE3</accession>
<dbReference type="InterPro" id="IPR032777">
    <property type="entry name" value="DUF4515"/>
</dbReference>
<dbReference type="eggNOG" id="ENOG502RXQ4">
    <property type="taxonomic scope" value="Eukaryota"/>
</dbReference>
<dbReference type="OMA" id="EQCEKKQ"/>
<feature type="coiled-coil region" evidence="2">
    <location>
        <begin position="114"/>
        <end position="141"/>
    </location>
</feature>
<dbReference type="FunCoup" id="H0XAE3">
    <property type="interactions" value="69"/>
</dbReference>
<dbReference type="AlphaFoldDB" id="H0XAE3"/>
<dbReference type="Ensembl" id="ENSOGAT00000014056.2">
    <property type="protein sequence ID" value="ENSOGAP00000012585.2"/>
    <property type="gene ID" value="ENSOGAG00000014053.2"/>
</dbReference>
<evidence type="ECO:0000256" key="3">
    <source>
        <dbReference type="SAM" id="MobiDB-lite"/>
    </source>
</evidence>
<dbReference type="PANTHER" id="PTHR14845:SF3">
    <property type="entry name" value="COILED-COIL DOMAIN CONTAINING 121, RETROGENE 1"/>
    <property type="match status" value="1"/>
</dbReference>
<reference evidence="5" key="3">
    <citation type="submission" date="2025-09" db="UniProtKB">
        <authorList>
            <consortium name="Ensembl"/>
        </authorList>
    </citation>
    <scope>IDENTIFICATION</scope>
</reference>
<feature type="region of interest" description="Disordered" evidence="3">
    <location>
        <begin position="257"/>
        <end position="277"/>
    </location>
</feature>
<evidence type="ECO:0000313" key="6">
    <source>
        <dbReference type="Proteomes" id="UP000005225"/>
    </source>
</evidence>
<keyword evidence="1 2" id="KW-0175">Coiled coil</keyword>
<evidence type="ECO:0000256" key="1">
    <source>
        <dbReference type="ARBA" id="ARBA00023054"/>
    </source>
</evidence>
<organism evidence="5 6">
    <name type="scientific">Otolemur garnettii</name>
    <name type="common">Small-eared galago</name>
    <name type="synonym">Garnett's greater bushbaby</name>
    <dbReference type="NCBI Taxonomy" id="30611"/>
    <lineage>
        <taxon>Eukaryota</taxon>
        <taxon>Metazoa</taxon>
        <taxon>Chordata</taxon>
        <taxon>Craniata</taxon>
        <taxon>Vertebrata</taxon>
        <taxon>Euteleostomi</taxon>
        <taxon>Mammalia</taxon>
        <taxon>Eutheria</taxon>
        <taxon>Euarchontoglires</taxon>
        <taxon>Primates</taxon>
        <taxon>Strepsirrhini</taxon>
        <taxon>Lorisiformes</taxon>
        <taxon>Galagidae</taxon>
        <taxon>Otolemur</taxon>
    </lineage>
</organism>
<name>H0XAE3_OTOGA</name>
<dbReference type="Proteomes" id="UP000005225">
    <property type="component" value="Unassembled WGS sequence"/>
</dbReference>
<dbReference type="Pfam" id="PF14988">
    <property type="entry name" value="DUF4515"/>
    <property type="match status" value="1"/>
</dbReference>
<evidence type="ECO:0000256" key="2">
    <source>
        <dbReference type="SAM" id="Coils"/>
    </source>
</evidence>
<feature type="coiled-coil region" evidence="2">
    <location>
        <begin position="1"/>
        <end position="28"/>
    </location>
</feature>
<proteinExistence type="predicted"/>
<keyword evidence="6" id="KW-1185">Reference proteome</keyword>
<evidence type="ECO:0000259" key="4">
    <source>
        <dbReference type="Pfam" id="PF14988"/>
    </source>
</evidence>
<reference evidence="6" key="1">
    <citation type="submission" date="2011-03" db="EMBL/GenBank/DDBJ databases">
        <title>Version 3 of the genome sequence of Otolemur garnettii (Bushbaby).</title>
        <authorList>
            <consortium name="The Broad Institute Genome Sequencing Platform"/>
            <person name="Di Palma F."/>
            <person name="Johnson J."/>
            <person name="Lander E.S."/>
            <person name="Lindblad-Toh K."/>
            <person name="Jaffe D.B."/>
            <person name="Gnerre S."/>
            <person name="MacCallum I."/>
            <person name="Przybylski D."/>
            <person name="Ribeiro F.J."/>
            <person name="Burton J.N."/>
            <person name="Walker B.J."/>
            <person name="Sharpe T."/>
            <person name="Hall G."/>
        </authorList>
    </citation>
    <scope>NUCLEOTIDE SEQUENCE [LARGE SCALE GENOMIC DNA]</scope>
</reference>
<feature type="domain" description="DUF4515" evidence="4">
    <location>
        <begin position="35"/>
        <end position="239"/>
    </location>
</feature>
<evidence type="ECO:0000313" key="5">
    <source>
        <dbReference type="Ensembl" id="ENSOGAP00000012585.2"/>
    </source>
</evidence>
<dbReference type="InParanoid" id="H0XAE3"/>
<protein>
    <submittedName>
        <fullName evidence="5">Coiled-coil domain containing 121</fullName>
    </submittedName>
</protein>
<dbReference type="STRING" id="30611.ENSOGAP00000012585"/>